<dbReference type="AlphaFoldDB" id="A0AA88XRM5"/>
<evidence type="ECO:0000259" key="2">
    <source>
        <dbReference type="Pfam" id="PF22938"/>
    </source>
</evidence>
<feature type="non-terminal residue" evidence="3">
    <location>
        <position position="1"/>
    </location>
</feature>
<evidence type="ECO:0000313" key="4">
    <source>
        <dbReference type="Proteomes" id="UP001186944"/>
    </source>
</evidence>
<dbReference type="Proteomes" id="UP001186944">
    <property type="component" value="Unassembled WGS sequence"/>
</dbReference>
<reference evidence="3" key="1">
    <citation type="submission" date="2019-08" db="EMBL/GenBank/DDBJ databases">
        <title>The improved chromosome-level genome for the pearl oyster Pinctada fucata martensii using PacBio sequencing and Hi-C.</title>
        <authorList>
            <person name="Zheng Z."/>
        </authorList>
    </citation>
    <scope>NUCLEOTIDE SEQUENCE</scope>
    <source>
        <strain evidence="3">ZZ-2019</strain>
        <tissue evidence="3">Adductor muscle</tissue>
    </source>
</reference>
<keyword evidence="4" id="KW-1185">Reference proteome</keyword>
<organism evidence="3 4">
    <name type="scientific">Pinctada imbricata</name>
    <name type="common">Atlantic pearl-oyster</name>
    <name type="synonym">Pinctada martensii</name>
    <dbReference type="NCBI Taxonomy" id="66713"/>
    <lineage>
        <taxon>Eukaryota</taxon>
        <taxon>Metazoa</taxon>
        <taxon>Spiralia</taxon>
        <taxon>Lophotrochozoa</taxon>
        <taxon>Mollusca</taxon>
        <taxon>Bivalvia</taxon>
        <taxon>Autobranchia</taxon>
        <taxon>Pteriomorphia</taxon>
        <taxon>Pterioida</taxon>
        <taxon>Pterioidea</taxon>
        <taxon>Pteriidae</taxon>
        <taxon>Pinctada</taxon>
    </lineage>
</organism>
<dbReference type="InterPro" id="IPR054465">
    <property type="entry name" value="Integrase_p58-like_C"/>
</dbReference>
<dbReference type="Gene3D" id="2.30.30.850">
    <property type="match status" value="1"/>
</dbReference>
<gene>
    <name evidence="3" type="ORF">FSP39_016879</name>
</gene>
<feature type="domain" description="Integrase p58-like C-terminal" evidence="2">
    <location>
        <begin position="115"/>
        <end position="148"/>
    </location>
</feature>
<evidence type="ECO:0000313" key="3">
    <source>
        <dbReference type="EMBL" id="KAK3091067.1"/>
    </source>
</evidence>
<dbReference type="Pfam" id="PF22938">
    <property type="entry name" value="Integrase_p58_C"/>
    <property type="match status" value="1"/>
</dbReference>
<proteinExistence type="predicted"/>
<name>A0AA88XRM5_PINIB</name>
<sequence>CWHIDSSVHEATGVTPNQMMFGRQLTLPVELVMGSPNSNTNVPNTPPEYVQQLEERLQNVHEFARTRIKLSSDKMKRHYDLNVNENQIESGDAVWLFNPKRKRSLSPKLQCQWEGPYTVLKKNNDVIFKIQKNKATKPKIVHHDRLKPYSGGNQNLQH</sequence>
<accession>A0AA88XRM5</accession>
<evidence type="ECO:0000256" key="1">
    <source>
        <dbReference type="SAM" id="MobiDB-lite"/>
    </source>
</evidence>
<comment type="caution">
    <text evidence="3">The sequence shown here is derived from an EMBL/GenBank/DDBJ whole genome shotgun (WGS) entry which is preliminary data.</text>
</comment>
<feature type="region of interest" description="Disordered" evidence="1">
    <location>
        <begin position="137"/>
        <end position="158"/>
    </location>
</feature>
<protein>
    <recommendedName>
        <fullName evidence="2">Integrase p58-like C-terminal domain-containing protein</fullName>
    </recommendedName>
</protein>
<dbReference type="EMBL" id="VSWD01000010">
    <property type="protein sequence ID" value="KAK3091067.1"/>
    <property type="molecule type" value="Genomic_DNA"/>
</dbReference>